<accession>A0A915E3V9</accession>
<dbReference type="Gene3D" id="3.30.30.30">
    <property type="match status" value="1"/>
</dbReference>
<evidence type="ECO:0000256" key="2">
    <source>
        <dbReference type="ARBA" id="ARBA00022741"/>
    </source>
</evidence>
<dbReference type="Pfam" id="PF00012">
    <property type="entry name" value="HSP70"/>
    <property type="match status" value="1"/>
</dbReference>
<keyword evidence="3" id="KW-0067">ATP-binding</keyword>
<comment type="similarity">
    <text evidence="1">Belongs to the heat shock protein 70 family.</text>
</comment>
<dbReference type="Gene3D" id="3.30.420.40">
    <property type="match status" value="4"/>
</dbReference>
<evidence type="ECO:0000256" key="1">
    <source>
        <dbReference type="ARBA" id="ARBA00007381"/>
    </source>
</evidence>
<dbReference type="PROSITE" id="PS01036">
    <property type="entry name" value="HSP70_3"/>
    <property type="match status" value="1"/>
</dbReference>
<dbReference type="GO" id="GO:0005524">
    <property type="term" value="F:ATP binding"/>
    <property type="evidence" value="ECO:0007669"/>
    <property type="project" value="UniProtKB-KW"/>
</dbReference>
<keyword evidence="5" id="KW-1185">Reference proteome</keyword>
<dbReference type="WBParaSite" id="jg26428">
    <property type="protein sequence ID" value="jg26428"/>
    <property type="gene ID" value="jg26428"/>
</dbReference>
<dbReference type="AlphaFoldDB" id="A0A915E3V9"/>
<organism evidence="5 6">
    <name type="scientific">Ditylenchus dipsaci</name>
    <dbReference type="NCBI Taxonomy" id="166011"/>
    <lineage>
        <taxon>Eukaryota</taxon>
        <taxon>Metazoa</taxon>
        <taxon>Ecdysozoa</taxon>
        <taxon>Nematoda</taxon>
        <taxon>Chromadorea</taxon>
        <taxon>Rhabditida</taxon>
        <taxon>Tylenchina</taxon>
        <taxon>Tylenchomorpha</taxon>
        <taxon>Sphaerularioidea</taxon>
        <taxon>Anguinidae</taxon>
        <taxon>Anguininae</taxon>
        <taxon>Ditylenchus</taxon>
    </lineage>
</organism>
<dbReference type="GO" id="GO:0140662">
    <property type="term" value="F:ATP-dependent protein folding chaperone"/>
    <property type="evidence" value="ECO:0007669"/>
    <property type="project" value="InterPro"/>
</dbReference>
<keyword evidence="4" id="KW-0346">Stress response</keyword>
<keyword evidence="2" id="KW-0547">Nucleotide-binding</keyword>
<dbReference type="InterPro" id="IPR043129">
    <property type="entry name" value="ATPase_NBD"/>
</dbReference>
<dbReference type="InterPro" id="IPR018181">
    <property type="entry name" value="Heat_shock_70_CS"/>
</dbReference>
<dbReference type="PANTHER" id="PTHR19375">
    <property type="entry name" value="HEAT SHOCK PROTEIN 70KDA"/>
    <property type="match status" value="1"/>
</dbReference>
<evidence type="ECO:0000313" key="5">
    <source>
        <dbReference type="Proteomes" id="UP000887574"/>
    </source>
</evidence>
<name>A0A915E3V9_9BILA</name>
<reference evidence="6" key="1">
    <citation type="submission" date="2022-11" db="UniProtKB">
        <authorList>
            <consortium name="WormBaseParasite"/>
        </authorList>
    </citation>
    <scope>IDENTIFICATION</scope>
</reference>
<sequence length="233" mass="25839">MTSKIRLDVDGTSKTFLAEEILAAVLSKMKQNARSSSKVLSKMQCRCFNYEQRQAVCTAAKIAGLTVLRLMHEPSAIAIACDLYSNEKGQKIMLILDFGGGTCTASVILIENGIYECLIDDIDFYSTITRARFNELCADLFRNILDLLEKALRDAKMDKSNIGEIILFGGSSRIPRIQQLLSEFFPGKQLNKKLHPEEAVAYGAAVQAACLSGEKSELLENMLCWMCSSFFGH</sequence>
<protein>
    <submittedName>
        <fullName evidence="6">Heat shock protein 70</fullName>
    </submittedName>
</protein>
<evidence type="ECO:0000313" key="6">
    <source>
        <dbReference type="WBParaSite" id="jg26428"/>
    </source>
</evidence>
<dbReference type="PROSITE" id="PS00329">
    <property type="entry name" value="HSP70_2"/>
    <property type="match status" value="1"/>
</dbReference>
<dbReference type="SUPFAM" id="SSF53067">
    <property type="entry name" value="Actin-like ATPase domain"/>
    <property type="match status" value="2"/>
</dbReference>
<evidence type="ECO:0000256" key="4">
    <source>
        <dbReference type="ARBA" id="ARBA00023016"/>
    </source>
</evidence>
<proteinExistence type="inferred from homology"/>
<dbReference type="FunFam" id="3.30.420.40:FF:000172">
    <property type="entry name" value="Heat shock 70 kDa protein"/>
    <property type="match status" value="1"/>
</dbReference>
<dbReference type="GO" id="GO:0006950">
    <property type="term" value="P:response to stress"/>
    <property type="evidence" value="ECO:0007669"/>
    <property type="project" value="UniProtKB-ARBA"/>
</dbReference>
<dbReference type="Proteomes" id="UP000887574">
    <property type="component" value="Unplaced"/>
</dbReference>
<dbReference type="InterPro" id="IPR013126">
    <property type="entry name" value="Hsp_70_fam"/>
</dbReference>
<evidence type="ECO:0000256" key="3">
    <source>
        <dbReference type="ARBA" id="ARBA00022840"/>
    </source>
</evidence>
<dbReference type="Gene3D" id="3.90.640.10">
    <property type="entry name" value="Actin, Chain A, domain 4"/>
    <property type="match status" value="1"/>
</dbReference>